<evidence type="ECO:0000313" key="2">
    <source>
        <dbReference type="Proteomes" id="UP001444071"/>
    </source>
</evidence>
<evidence type="ECO:0000313" key="1">
    <source>
        <dbReference type="EMBL" id="MEQ2266958.1"/>
    </source>
</evidence>
<keyword evidence="2" id="KW-1185">Reference proteome</keyword>
<comment type="caution">
    <text evidence="1">The sequence shown here is derived from an EMBL/GenBank/DDBJ whole genome shotgun (WGS) entry which is preliminary data.</text>
</comment>
<organism evidence="1 2">
    <name type="scientific">Xenotaenia resolanae</name>
    <dbReference type="NCBI Taxonomy" id="208358"/>
    <lineage>
        <taxon>Eukaryota</taxon>
        <taxon>Metazoa</taxon>
        <taxon>Chordata</taxon>
        <taxon>Craniata</taxon>
        <taxon>Vertebrata</taxon>
        <taxon>Euteleostomi</taxon>
        <taxon>Actinopterygii</taxon>
        <taxon>Neopterygii</taxon>
        <taxon>Teleostei</taxon>
        <taxon>Neoteleostei</taxon>
        <taxon>Acanthomorphata</taxon>
        <taxon>Ovalentaria</taxon>
        <taxon>Atherinomorphae</taxon>
        <taxon>Cyprinodontiformes</taxon>
        <taxon>Goodeidae</taxon>
        <taxon>Xenotaenia</taxon>
    </lineage>
</organism>
<name>A0ABV0WBL6_9TELE</name>
<protein>
    <submittedName>
        <fullName evidence="1">Uncharacterized protein</fullName>
    </submittedName>
</protein>
<gene>
    <name evidence="1" type="ORF">XENORESO_022124</name>
</gene>
<accession>A0ABV0WBL6</accession>
<dbReference type="EMBL" id="JAHRIM010041026">
    <property type="protein sequence ID" value="MEQ2266958.1"/>
    <property type="molecule type" value="Genomic_DNA"/>
</dbReference>
<sequence length="130" mass="14409">MVGLDTALSWFACAQIEAGMVPVSHHRKISLPTLKKSPALLLALGLQHNMGIIPVLNGCKTLLSLEELAHTHFRAELKTLHCCELWTQTATGCSRIKKRIKALLDSNIRPLTYTQSSNAKCKLKRENMSC</sequence>
<dbReference type="Proteomes" id="UP001444071">
    <property type="component" value="Unassembled WGS sequence"/>
</dbReference>
<reference evidence="1 2" key="1">
    <citation type="submission" date="2021-06" db="EMBL/GenBank/DDBJ databases">
        <authorList>
            <person name="Palmer J.M."/>
        </authorList>
    </citation>
    <scope>NUCLEOTIDE SEQUENCE [LARGE SCALE GENOMIC DNA]</scope>
    <source>
        <strain evidence="1 2">XR_2019</strain>
        <tissue evidence="1">Muscle</tissue>
    </source>
</reference>
<proteinExistence type="predicted"/>